<accession>A0A0P6WZG6</accession>
<dbReference type="SUPFAM" id="SSF50156">
    <property type="entry name" value="PDZ domain-like"/>
    <property type="match status" value="1"/>
</dbReference>
<evidence type="ECO:0000256" key="6">
    <source>
        <dbReference type="ARBA" id="ARBA00022801"/>
    </source>
</evidence>
<sequence length="357" mass="39129">MNLLTLLEFILFFGVMLFVHEFGHYLVAKLFKIRVEEFGFGFPPRLVKLFKIGETDFTLNLIPFGAFVRLSGENDPSVPGGFGSANPLARIAVLLGGPVMNLLLGVVLFSVMFTQTGMPDTRKVMIASVAEGSPAAQAGMAVGDLIIRVNQTPVTSMEQLIATVQENKGKEVTITLLRGDQEISVQAVPRVQPPPGEGALGISMTNPITSVSWFETVPVSFRATFEQARMILEMPGRLIRGEVSGEQARVVGPVGIYSMFSQAREMDEENAASTDPFERTLTLRLMTVITIALGLTNLFPIPALDGGRILFILPEVITRRRIPPQYENLVHLIGFVALILLMFYITAQDILNPIQLP</sequence>
<dbReference type="InterPro" id="IPR041489">
    <property type="entry name" value="PDZ_6"/>
</dbReference>
<evidence type="ECO:0000256" key="1">
    <source>
        <dbReference type="ARBA" id="ARBA00001947"/>
    </source>
</evidence>
<dbReference type="RefSeq" id="WP_061917875.1">
    <property type="nucleotide sequence ID" value="NZ_DF967971.1"/>
</dbReference>
<comment type="similarity">
    <text evidence="3">Belongs to the peptidase M50B family.</text>
</comment>
<keyword evidence="5 11" id="KW-0812">Transmembrane</keyword>
<dbReference type="EMBL" id="LGHJ01000019">
    <property type="protein sequence ID" value="KPL73961.1"/>
    <property type="molecule type" value="Genomic_DNA"/>
</dbReference>
<dbReference type="AlphaFoldDB" id="A0A0P6WZG6"/>
<dbReference type="PROSITE" id="PS50106">
    <property type="entry name" value="PDZ"/>
    <property type="match status" value="1"/>
</dbReference>
<dbReference type="STRING" id="360411.AC812_14460"/>
<evidence type="ECO:0000256" key="4">
    <source>
        <dbReference type="ARBA" id="ARBA00022670"/>
    </source>
</evidence>
<dbReference type="Gene3D" id="2.30.42.10">
    <property type="match status" value="1"/>
</dbReference>
<dbReference type="GO" id="GO:0004222">
    <property type="term" value="F:metalloendopeptidase activity"/>
    <property type="evidence" value="ECO:0007669"/>
    <property type="project" value="InterPro"/>
</dbReference>
<keyword evidence="6" id="KW-0378">Hydrolase</keyword>
<keyword evidence="8 11" id="KW-1133">Transmembrane helix</keyword>
<dbReference type="CDD" id="cd06163">
    <property type="entry name" value="S2P-M50_PDZ_RseP-like"/>
    <property type="match status" value="1"/>
</dbReference>
<evidence type="ECO:0000256" key="5">
    <source>
        <dbReference type="ARBA" id="ARBA00022692"/>
    </source>
</evidence>
<comment type="cofactor">
    <cofactor evidence="1">
        <name>Zn(2+)</name>
        <dbReference type="ChEBI" id="CHEBI:29105"/>
    </cofactor>
</comment>
<reference evidence="13 14" key="1">
    <citation type="submission" date="2015-07" db="EMBL/GenBank/DDBJ databases">
        <title>Draft genome of Bellilinea caldifistulae DSM 17877.</title>
        <authorList>
            <person name="Hemp J."/>
            <person name="Ward L.M."/>
            <person name="Pace L.A."/>
            <person name="Fischer W.W."/>
        </authorList>
    </citation>
    <scope>NUCLEOTIDE SEQUENCE [LARGE SCALE GENOMIC DNA]</scope>
    <source>
        <strain evidence="13 14">GOMI-1</strain>
    </source>
</reference>
<dbReference type="SMART" id="SM00228">
    <property type="entry name" value="PDZ"/>
    <property type="match status" value="1"/>
</dbReference>
<dbReference type="CDD" id="cd06779">
    <property type="entry name" value="cpPDZ_Deg_HtrA-like"/>
    <property type="match status" value="1"/>
</dbReference>
<proteinExistence type="inferred from homology"/>
<evidence type="ECO:0000313" key="14">
    <source>
        <dbReference type="Proteomes" id="UP000050514"/>
    </source>
</evidence>
<dbReference type="PANTHER" id="PTHR42837">
    <property type="entry name" value="REGULATOR OF SIGMA-E PROTEASE RSEP"/>
    <property type="match status" value="1"/>
</dbReference>
<keyword evidence="9" id="KW-0482">Metalloprotease</keyword>
<dbReference type="Proteomes" id="UP000050514">
    <property type="component" value="Unassembled WGS sequence"/>
</dbReference>
<comment type="caution">
    <text evidence="13">The sequence shown here is derived from an EMBL/GenBank/DDBJ whole genome shotgun (WGS) entry which is preliminary data.</text>
</comment>
<evidence type="ECO:0000256" key="2">
    <source>
        <dbReference type="ARBA" id="ARBA00004141"/>
    </source>
</evidence>
<evidence type="ECO:0000259" key="12">
    <source>
        <dbReference type="PROSITE" id="PS50106"/>
    </source>
</evidence>
<feature type="transmembrane region" description="Helical" evidence="11">
    <location>
        <begin position="88"/>
        <end position="113"/>
    </location>
</feature>
<dbReference type="InterPro" id="IPR001478">
    <property type="entry name" value="PDZ"/>
</dbReference>
<protein>
    <recommendedName>
        <fullName evidence="12">PDZ domain-containing protein</fullName>
    </recommendedName>
</protein>
<feature type="domain" description="PDZ" evidence="12">
    <location>
        <begin position="92"/>
        <end position="180"/>
    </location>
</feature>
<dbReference type="InterPro" id="IPR008915">
    <property type="entry name" value="Peptidase_M50"/>
</dbReference>
<evidence type="ECO:0000313" key="13">
    <source>
        <dbReference type="EMBL" id="KPL73961.1"/>
    </source>
</evidence>
<evidence type="ECO:0000256" key="9">
    <source>
        <dbReference type="ARBA" id="ARBA00023049"/>
    </source>
</evidence>
<keyword evidence="4" id="KW-0645">Protease</keyword>
<dbReference type="OrthoDB" id="9782003at2"/>
<keyword evidence="14" id="KW-1185">Reference proteome</keyword>
<evidence type="ECO:0000256" key="10">
    <source>
        <dbReference type="ARBA" id="ARBA00023136"/>
    </source>
</evidence>
<feature type="transmembrane region" description="Helical" evidence="11">
    <location>
        <begin position="6"/>
        <end position="28"/>
    </location>
</feature>
<gene>
    <name evidence="13" type="ORF">AC812_14460</name>
</gene>
<name>A0A0P6WZG6_9CHLR</name>
<feature type="transmembrane region" description="Helical" evidence="11">
    <location>
        <begin position="329"/>
        <end position="347"/>
    </location>
</feature>
<dbReference type="InterPro" id="IPR036034">
    <property type="entry name" value="PDZ_sf"/>
</dbReference>
<dbReference type="PANTHER" id="PTHR42837:SF2">
    <property type="entry name" value="MEMBRANE METALLOPROTEASE ARASP2, CHLOROPLASTIC-RELATED"/>
    <property type="match status" value="1"/>
</dbReference>
<dbReference type="Pfam" id="PF17820">
    <property type="entry name" value="PDZ_6"/>
    <property type="match status" value="1"/>
</dbReference>
<evidence type="ECO:0000256" key="11">
    <source>
        <dbReference type="SAM" id="Phobius"/>
    </source>
</evidence>
<keyword evidence="10 11" id="KW-0472">Membrane</keyword>
<evidence type="ECO:0000256" key="7">
    <source>
        <dbReference type="ARBA" id="ARBA00022833"/>
    </source>
</evidence>
<dbReference type="Pfam" id="PF02163">
    <property type="entry name" value="Peptidase_M50"/>
    <property type="match status" value="1"/>
</dbReference>
<evidence type="ECO:0000256" key="3">
    <source>
        <dbReference type="ARBA" id="ARBA00007931"/>
    </source>
</evidence>
<keyword evidence="7" id="KW-0862">Zinc</keyword>
<dbReference type="InterPro" id="IPR004387">
    <property type="entry name" value="Pept_M50_Zn"/>
</dbReference>
<dbReference type="GO" id="GO:0016020">
    <property type="term" value="C:membrane"/>
    <property type="evidence" value="ECO:0007669"/>
    <property type="project" value="UniProtKB-SubCell"/>
</dbReference>
<dbReference type="GO" id="GO:0006508">
    <property type="term" value="P:proteolysis"/>
    <property type="evidence" value="ECO:0007669"/>
    <property type="project" value="UniProtKB-KW"/>
</dbReference>
<comment type="subcellular location">
    <subcellularLocation>
        <location evidence="2">Membrane</location>
        <topology evidence="2">Multi-pass membrane protein</topology>
    </subcellularLocation>
</comment>
<evidence type="ECO:0000256" key="8">
    <source>
        <dbReference type="ARBA" id="ARBA00022989"/>
    </source>
</evidence>
<organism evidence="13 14">
    <name type="scientific">Bellilinea caldifistulae</name>
    <dbReference type="NCBI Taxonomy" id="360411"/>
    <lineage>
        <taxon>Bacteria</taxon>
        <taxon>Bacillati</taxon>
        <taxon>Chloroflexota</taxon>
        <taxon>Anaerolineae</taxon>
        <taxon>Anaerolineales</taxon>
        <taxon>Anaerolineaceae</taxon>
        <taxon>Bellilinea</taxon>
    </lineage>
</organism>